<evidence type="ECO:0000313" key="1">
    <source>
        <dbReference type="EMBL" id="MCG4747883.1"/>
    </source>
</evidence>
<dbReference type="Proteomes" id="UP001299608">
    <property type="component" value="Unassembled WGS sequence"/>
</dbReference>
<dbReference type="AlphaFoldDB" id="A0AAW5BV39"/>
<dbReference type="EMBL" id="JAKNGE010000029">
    <property type="protein sequence ID" value="MCG4747883.1"/>
    <property type="molecule type" value="Genomic_DNA"/>
</dbReference>
<evidence type="ECO:0000313" key="2">
    <source>
        <dbReference type="Proteomes" id="UP001299608"/>
    </source>
</evidence>
<evidence type="ECO:0008006" key="3">
    <source>
        <dbReference type="Google" id="ProtNLM"/>
    </source>
</evidence>
<comment type="caution">
    <text evidence="1">The sequence shown here is derived from an EMBL/GenBank/DDBJ whole genome shotgun (WGS) entry which is preliminary data.</text>
</comment>
<gene>
    <name evidence="1" type="ORF">L0N08_20870</name>
</gene>
<proteinExistence type="predicted"/>
<name>A0AAW5BV39_9FIRM</name>
<accession>A0AAW5BV39</accession>
<protein>
    <recommendedName>
        <fullName evidence="3">Core-binding (CB) domain-containing protein</fullName>
    </recommendedName>
</protein>
<sequence length="89" mass="10861">MDKKYLPDLISELDQELLRLGYAKGSMTFYRRRWNQLMAYAEDRGEYYYTEQLGIDFVRQLIICFIRTWLSKQGDCGHTRYRELIIKKH</sequence>
<organism evidence="1 2">
    <name type="scientific">Enterocloster aldenensis</name>
    <dbReference type="NCBI Taxonomy" id="358742"/>
    <lineage>
        <taxon>Bacteria</taxon>
        <taxon>Bacillati</taxon>
        <taxon>Bacillota</taxon>
        <taxon>Clostridia</taxon>
        <taxon>Lachnospirales</taxon>
        <taxon>Lachnospiraceae</taxon>
        <taxon>Enterocloster</taxon>
    </lineage>
</organism>
<reference evidence="1" key="1">
    <citation type="submission" date="2022-01" db="EMBL/GenBank/DDBJ databases">
        <title>Collection of gut derived symbiotic bacterial strains cultured from healthy donors.</title>
        <authorList>
            <person name="Lin H."/>
            <person name="Kohout C."/>
            <person name="Waligurski E."/>
            <person name="Pamer E.G."/>
        </authorList>
    </citation>
    <scope>NUCLEOTIDE SEQUENCE</scope>
    <source>
        <strain evidence="1">DFI.6.55</strain>
    </source>
</reference>
<dbReference type="RefSeq" id="WP_238053783.1">
    <property type="nucleotide sequence ID" value="NZ_JAKNGE010000029.1"/>
</dbReference>